<accession>A0ABT9PAZ5</accession>
<dbReference type="Gene3D" id="3.40.1440.10">
    <property type="entry name" value="GIY-YIG endonuclease"/>
    <property type="match status" value="1"/>
</dbReference>
<proteinExistence type="predicted"/>
<feature type="domain" description="GIY-YIG" evidence="1">
    <location>
        <begin position="13"/>
        <end position="91"/>
    </location>
</feature>
<dbReference type="Pfam" id="PF01541">
    <property type="entry name" value="GIY-YIG"/>
    <property type="match status" value="1"/>
</dbReference>
<gene>
    <name evidence="2" type="ORF">J2S57_005604</name>
</gene>
<dbReference type="RefSeq" id="WP_307248469.1">
    <property type="nucleotide sequence ID" value="NZ_JAUSQZ010000001.1"/>
</dbReference>
<dbReference type="PANTHER" id="PTHR30562:SF1">
    <property type="entry name" value="UVRABC SYSTEM PROTEIN C"/>
    <property type="match status" value="1"/>
</dbReference>
<dbReference type="CDD" id="cd10434">
    <property type="entry name" value="GIY-YIG_UvrC_Cho"/>
    <property type="match status" value="1"/>
</dbReference>
<keyword evidence="3" id="KW-1185">Reference proteome</keyword>
<dbReference type="InterPro" id="IPR047296">
    <property type="entry name" value="GIY-YIG_UvrC_Cho"/>
</dbReference>
<dbReference type="EMBL" id="JAUSQZ010000001">
    <property type="protein sequence ID" value="MDP9829855.1"/>
    <property type="molecule type" value="Genomic_DNA"/>
</dbReference>
<dbReference type="PROSITE" id="PS50164">
    <property type="entry name" value="GIY_YIG"/>
    <property type="match status" value="1"/>
</dbReference>
<sequence>MRKRPAAVAVLPTEPGVYRFRDEAGRALYIGRTGNLRHRVGSYWGDLRDRPRLRRMVAQVTGIEALVCESEHEAAWLERNLLEHRKPRWNRARGGQELPVWIRLDPSPAAPRLDLVHRVETRPGVSHFGPYLGSRKVREAVSALLRCYPLPYTATRLTPAEKDMAATRGVALDDRERLITTITAVLERSPQAVAQAHELLRVRRDEAAAGLLFEIAGAVQTEIAGLAWVVAPQRVTVEGAGDLTLTGRHDGLDVRLRIRAGRMCEWQQVVSKGAAAEIPGEWGPFLGRNAELAARLANLAVTNESPTGLTRA</sequence>
<organism evidence="2 3">
    <name type="scientific">Kineosporia succinea</name>
    <dbReference type="NCBI Taxonomy" id="84632"/>
    <lineage>
        <taxon>Bacteria</taxon>
        <taxon>Bacillati</taxon>
        <taxon>Actinomycetota</taxon>
        <taxon>Actinomycetes</taxon>
        <taxon>Kineosporiales</taxon>
        <taxon>Kineosporiaceae</taxon>
        <taxon>Kineosporia</taxon>
    </lineage>
</organism>
<comment type="caution">
    <text evidence="2">The sequence shown here is derived from an EMBL/GenBank/DDBJ whole genome shotgun (WGS) entry which is preliminary data.</text>
</comment>
<reference evidence="2 3" key="1">
    <citation type="submission" date="2023-07" db="EMBL/GenBank/DDBJ databases">
        <title>Sequencing the genomes of 1000 actinobacteria strains.</title>
        <authorList>
            <person name="Klenk H.-P."/>
        </authorList>
    </citation>
    <scope>NUCLEOTIDE SEQUENCE [LARGE SCALE GENOMIC DNA]</scope>
    <source>
        <strain evidence="2 3">DSM 44388</strain>
    </source>
</reference>
<dbReference type="InterPro" id="IPR000305">
    <property type="entry name" value="GIY-YIG_endonuc"/>
</dbReference>
<evidence type="ECO:0000313" key="2">
    <source>
        <dbReference type="EMBL" id="MDP9829855.1"/>
    </source>
</evidence>
<dbReference type="InterPro" id="IPR050066">
    <property type="entry name" value="UvrABC_protein_C"/>
</dbReference>
<dbReference type="InterPro" id="IPR035901">
    <property type="entry name" value="GIY-YIG_endonuc_sf"/>
</dbReference>
<dbReference type="Proteomes" id="UP001235712">
    <property type="component" value="Unassembled WGS sequence"/>
</dbReference>
<evidence type="ECO:0000313" key="3">
    <source>
        <dbReference type="Proteomes" id="UP001235712"/>
    </source>
</evidence>
<dbReference type="SUPFAM" id="SSF82771">
    <property type="entry name" value="GIY-YIG endonuclease"/>
    <property type="match status" value="1"/>
</dbReference>
<evidence type="ECO:0000259" key="1">
    <source>
        <dbReference type="PROSITE" id="PS50164"/>
    </source>
</evidence>
<dbReference type="PANTHER" id="PTHR30562">
    <property type="entry name" value="UVRC/OXIDOREDUCTASE"/>
    <property type="match status" value="1"/>
</dbReference>
<name>A0ABT9PAZ5_9ACTN</name>
<protein>
    <submittedName>
        <fullName evidence="2">Excinuclease UvrABC nuclease subunit</fullName>
    </submittedName>
</protein>
<dbReference type="SMART" id="SM00465">
    <property type="entry name" value="GIYc"/>
    <property type="match status" value="1"/>
</dbReference>